<dbReference type="Pfam" id="PF08534">
    <property type="entry name" value="Redoxin"/>
    <property type="match status" value="1"/>
</dbReference>
<feature type="signal peptide" evidence="6">
    <location>
        <begin position="1"/>
        <end position="19"/>
    </location>
</feature>
<reference evidence="8 9" key="1">
    <citation type="submission" date="2020-09" db="EMBL/GenBank/DDBJ databases">
        <title>Flavimobilis rhizosphaerae sp. nov., isolated from rhizosphere soil of Spartina alterniflora.</title>
        <authorList>
            <person name="Hanqin C."/>
        </authorList>
    </citation>
    <scope>NUCLEOTIDE SEQUENCE [LARGE SCALE GENOMIC DNA]</scope>
    <source>
        <strain evidence="8 9">GY 10621</strain>
    </source>
</reference>
<sequence>MRHPLLAVAALAATALALAGCTPGGDSTGQVANPGYVSGDGSTRQWAVAERGEPVTLTGTDYAGDPVDTSAWLGDVVVVNTWFAACPPCRVEAPDLAAIAAERADEGVHLLGLNRTDDAGAAQAFEKNFEIPYPSIDDRTGTATAALQGVAPIAATPTTLVLDRQGRVAARILGLLERSTLDAMIDDVLAEQA</sequence>
<dbReference type="EMBL" id="JACZDF010000002">
    <property type="protein sequence ID" value="MBD9698666.1"/>
    <property type="molecule type" value="Genomic_DNA"/>
</dbReference>
<dbReference type="CDD" id="cd02966">
    <property type="entry name" value="TlpA_like_family"/>
    <property type="match status" value="1"/>
</dbReference>
<keyword evidence="3" id="KW-0812">Transmembrane</keyword>
<evidence type="ECO:0000256" key="1">
    <source>
        <dbReference type="ARBA" id="ARBA00004196"/>
    </source>
</evidence>
<protein>
    <submittedName>
        <fullName evidence="8">TlpA family protein disulfide reductase</fullName>
    </submittedName>
</protein>
<dbReference type="InterPro" id="IPR013740">
    <property type="entry name" value="Redoxin"/>
</dbReference>
<keyword evidence="3" id="KW-0735">Signal-anchor</keyword>
<comment type="caution">
    <text evidence="8">The sequence shown here is derived from an EMBL/GenBank/DDBJ whole genome shotgun (WGS) entry which is preliminary data.</text>
</comment>
<evidence type="ECO:0000259" key="7">
    <source>
        <dbReference type="PROSITE" id="PS51352"/>
    </source>
</evidence>
<comment type="subcellular location">
    <subcellularLocation>
        <location evidence="1">Cell envelope</location>
    </subcellularLocation>
</comment>
<dbReference type="PANTHER" id="PTHR42852">
    <property type="entry name" value="THIOL:DISULFIDE INTERCHANGE PROTEIN DSBE"/>
    <property type="match status" value="1"/>
</dbReference>
<dbReference type="SUPFAM" id="SSF52833">
    <property type="entry name" value="Thioredoxin-like"/>
    <property type="match status" value="1"/>
</dbReference>
<organism evidence="8 9">
    <name type="scientific">Flavimobilis rhizosphaerae</name>
    <dbReference type="NCBI Taxonomy" id="2775421"/>
    <lineage>
        <taxon>Bacteria</taxon>
        <taxon>Bacillati</taxon>
        <taxon>Actinomycetota</taxon>
        <taxon>Actinomycetes</taxon>
        <taxon>Micrococcales</taxon>
        <taxon>Jonesiaceae</taxon>
        <taxon>Flavimobilis</taxon>
    </lineage>
</organism>
<dbReference type="Gene3D" id="3.40.30.10">
    <property type="entry name" value="Glutaredoxin"/>
    <property type="match status" value="1"/>
</dbReference>
<evidence type="ECO:0000256" key="6">
    <source>
        <dbReference type="SAM" id="SignalP"/>
    </source>
</evidence>
<feature type="chain" id="PRO_5045755947" evidence="6">
    <location>
        <begin position="20"/>
        <end position="193"/>
    </location>
</feature>
<dbReference type="PROSITE" id="PS51352">
    <property type="entry name" value="THIOREDOXIN_2"/>
    <property type="match status" value="1"/>
</dbReference>
<proteinExistence type="predicted"/>
<evidence type="ECO:0000256" key="2">
    <source>
        <dbReference type="ARBA" id="ARBA00022748"/>
    </source>
</evidence>
<evidence type="ECO:0000256" key="5">
    <source>
        <dbReference type="ARBA" id="ARBA00023284"/>
    </source>
</evidence>
<keyword evidence="4" id="KW-1015">Disulfide bond</keyword>
<evidence type="ECO:0000256" key="3">
    <source>
        <dbReference type="ARBA" id="ARBA00022968"/>
    </source>
</evidence>
<evidence type="ECO:0000256" key="4">
    <source>
        <dbReference type="ARBA" id="ARBA00023157"/>
    </source>
</evidence>
<dbReference type="Proteomes" id="UP000642107">
    <property type="component" value="Unassembled WGS sequence"/>
</dbReference>
<dbReference type="PANTHER" id="PTHR42852:SF6">
    <property type="entry name" value="THIOL:DISULFIDE INTERCHANGE PROTEIN DSBE"/>
    <property type="match status" value="1"/>
</dbReference>
<dbReference type="InterPro" id="IPR013766">
    <property type="entry name" value="Thioredoxin_domain"/>
</dbReference>
<evidence type="ECO:0000313" key="8">
    <source>
        <dbReference type="EMBL" id="MBD9698666.1"/>
    </source>
</evidence>
<keyword evidence="5" id="KW-0676">Redox-active center</keyword>
<name>A0ABR9DQH3_9MICO</name>
<keyword evidence="2" id="KW-0201">Cytochrome c-type biogenesis</keyword>
<dbReference type="RefSeq" id="WP_192278879.1">
    <property type="nucleotide sequence ID" value="NZ_JACZDF010000002.1"/>
</dbReference>
<dbReference type="PROSITE" id="PS51257">
    <property type="entry name" value="PROKAR_LIPOPROTEIN"/>
    <property type="match status" value="1"/>
</dbReference>
<keyword evidence="6" id="KW-0732">Signal</keyword>
<accession>A0ABR9DQH3</accession>
<feature type="domain" description="Thioredoxin" evidence="7">
    <location>
        <begin position="46"/>
        <end position="190"/>
    </location>
</feature>
<dbReference type="InterPro" id="IPR036249">
    <property type="entry name" value="Thioredoxin-like_sf"/>
</dbReference>
<gene>
    <name evidence="8" type="ORF">IGS67_04035</name>
</gene>
<evidence type="ECO:0000313" key="9">
    <source>
        <dbReference type="Proteomes" id="UP000642107"/>
    </source>
</evidence>
<keyword evidence="9" id="KW-1185">Reference proteome</keyword>
<dbReference type="InterPro" id="IPR050553">
    <property type="entry name" value="Thioredoxin_ResA/DsbE_sf"/>
</dbReference>